<dbReference type="EMBL" id="JARJCN010000026">
    <property type="protein sequence ID" value="KAJ7088391.1"/>
    <property type="molecule type" value="Genomic_DNA"/>
</dbReference>
<organism evidence="2 3">
    <name type="scientific">Mycena belliarum</name>
    <dbReference type="NCBI Taxonomy" id="1033014"/>
    <lineage>
        <taxon>Eukaryota</taxon>
        <taxon>Fungi</taxon>
        <taxon>Dikarya</taxon>
        <taxon>Basidiomycota</taxon>
        <taxon>Agaricomycotina</taxon>
        <taxon>Agaricomycetes</taxon>
        <taxon>Agaricomycetidae</taxon>
        <taxon>Agaricales</taxon>
        <taxon>Marasmiineae</taxon>
        <taxon>Mycenaceae</taxon>
        <taxon>Mycena</taxon>
    </lineage>
</organism>
<gene>
    <name evidence="2" type="ORF">B0H15DRAFT_800874</name>
</gene>
<keyword evidence="3" id="KW-1185">Reference proteome</keyword>
<sequence>MAPRYITARVEQTPAEPARTSQVQPPWRFPTWAGIAIVACALIFGLYFLASLCRAKAKRARHHSHPLFAMPLTSIDWQRLVARSAAEHKSPSNSDETLVNALGEIPSIAAPVPARTAGGDNTAQIALVQGSPADHFTAVRAQGA</sequence>
<keyword evidence="1" id="KW-1133">Transmembrane helix</keyword>
<evidence type="ECO:0000313" key="3">
    <source>
        <dbReference type="Proteomes" id="UP001222325"/>
    </source>
</evidence>
<reference evidence="2" key="1">
    <citation type="submission" date="2023-03" db="EMBL/GenBank/DDBJ databases">
        <title>Massive genome expansion in bonnet fungi (Mycena s.s.) driven by repeated elements and novel gene families across ecological guilds.</title>
        <authorList>
            <consortium name="Lawrence Berkeley National Laboratory"/>
            <person name="Harder C.B."/>
            <person name="Miyauchi S."/>
            <person name="Viragh M."/>
            <person name="Kuo A."/>
            <person name="Thoen E."/>
            <person name="Andreopoulos B."/>
            <person name="Lu D."/>
            <person name="Skrede I."/>
            <person name="Drula E."/>
            <person name="Henrissat B."/>
            <person name="Morin E."/>
            <person name="Kohler A."/>
            <person name="Barry K."/>
            <person name="LaButti K."/>
            <person name="Morin E."/>
            <person name="Salamov A."/>
            <person name="Lipzen A."/>
            <person name="Mereny Z."/>
            <person name="Hegedus B."/>
            <person name="Baldrian P."/>
            <person name="Stursova M."/>
            <person name="Weitz H."/>
            <person name="Taylor A."/>
            <person name="Grigoriev I.V."/>
            <person name="Nagy L.G."/>
            <person name="Martin F."/>
            <person name="Kauserud H."/>
        </authorList>
    </citation>
    <scope>NUCLEOTIDE SEQUENCE</scope>
    <source>
        <strain evidence="2">CBHHK173m</strain>
    </source>
</reference>
<dbReference type="AlphaFoldDB" id="A0AAD6XUG3"/>
<dbReference type="Proteomes" id="UP001222325">
    <property type="component" value="Unassembled WGS sequence"/>
</dbReference>
<name>A0AAD6XUG3_9AGAR</name>
<keyword evidence="1" id="KW-0472">Membrane</keyword>
<evidence type="ECO:0000313" key="2">
    <source>
        <dbReference type="EMBL" id="KAJ7088391.1"/>
    </source>
</evidence>
<protein>
    <submittedName>
        <fullName evidence="2">Uncharacterized protein</fullName>
    </submittedName>
</protein>
<accession>A0AAD6XUG3</accession>
<comment type="caution">
    <text evidence="2">The sequence shown here is derived from an EMBL/GenBank/DDBJ whole genome shotgun (WGS) entry which is preliminary data.</text>
</comment>
<keyword evidence="1" id="KW-0812">Transmembrane</keyword>
<proteinExistence type="predicted"/>
<feature type="transmembrane region" description="Helical" evidence="1">
    <location>
        <begin position="32"/>
        <end position="53"/>
    </location>
</feature>
<evidence type="ECO:0000256" key="1">
    <source>
        <dbReference type="SAM" id="Phobius"/>
    </source>
</evidence>